<evidence type="ECO:0000256" key="6">
    <source>
        <dbReference type="ARBA" id="ARBA00025166"/>
    </source>
</evidence>
<dbReference type="NCBIfam" id="NF001989">
    <property type="entry name" value="PRK00784.1"/>
    <property type="match status" value="1"/>
</dbReference>
<comment type="similarity">
    <text evidence="2 7">Belongs to the CobB/CobQ family. CobQ subfamily.</text>
</comment>
<feature type="active site" evidence="7">
    <location>
        <position position="460"/>
    </location>
</feature>
<dbReference type="Gene3D" id="3.40.50.300">
    <property type="entry name" value="P-loop containing nucleotide triphosphate hydrolases"/>
    <property type="match status" value="1"/>
</dbReference>
<sequence length="540" mass="56424">MVQGTGSSVGKSTLVAGLARAFTRRGLRVRPFKPQNMSNNAAVTADGGEIGRAQALQARACGVRPTVDMNPVLLKPQGETGAQLVVRGQVRHSLGARDYQNRKDTLLPVVVESFQTLAAQADLVLVEGAGSASEINLRARDIANMGFAEAVNAPVVLVGDIDRGGVIASLVGTQTVLPPQDAARIKGFIVNKMRGDISLFYEGMDFIAQRTGWAALGLVPDLPAVRSLPAEDAADLMSTLAASQSAPRPISRPASQKVSQSAPSAAPVYIPVHNGDDKPVPRLRIAVILLPMIANFDDLDPLCSEPGVQILPVQPGQSLPECELVLLPGSKATLADLATFRAQGWAEALKAHLARGGHVMGLCGGYQILGQSVADPQGTEGAPDVAPGLGLLAVDTVLSSSKRLQEASGHLAGTDLAVSGYEIHTGQTTGPDRVQPLLVLNGAGEGAISVCGQVYGTYLHGVFDHRPARMALLARAGGAAFRPGGCWYTASLPERHEDVVEQALDRLADHLEAHISLDALLALATVPSYAKCQTEQVVSS</sequence>
<evidence type="ECO:0000256" key="2">
    <source>
        <dbReference type="ARBA" id="ARBA00006205"/>
    </source>
</evidence>
<dbReference type="InterPro" id="IPR047045">
    <property type="entry name" value="CobQ_N"/>
</dbReference>
<dbReference type="CDD" id="cd01750">
    <property type="entry name" value="GATase1_CobQ"/>
    <property type="match status" value="1"/>
</dbReference>
<comment type="pathway">
    <text evidence="1 7">Cofactor biosynthesis; adenosylcobalamin biosynthesis.</text>
</comment>
<dbReference type="Pfam" id="PF07685">
    <property type="entry name" value="GATase_3"/>
    <property type="match status" value="1"/>
</dbReference>
<dbReference type="CDD" id="cd05389">
    <property type="entry name" value="CobQ_N"/>
    <property type="match status" value="1"/>
</dbReference>
<dbReference type="GO" id="GO:0003824">
    <property type="term" value="F:catalytic activity"/>
    <property type="evidence" value="ECO:0007669"/>
    <property type="project" value="InterPro"/>
</dbReference>
<evidence type="ECO:0000256" key="3">
    <source>
        <dbReference type="ARBA" id="ARBA00019833"/>
    </source>
</evidence>
<keyword evidence="4 7" id="KW-0169">Cobalamin biosynthesis</keyword>
<dbReference type="InterPro" id="IPR002586">
    <property type="entry name" value="CobQ/CobB/MinD/ParA_Nub-bd_dom"/>
</dbReference>
<dbReference type="PANTHER" id="PTHR21343:SF1">
    <property type="entry name" value="COBYRIC ACID SYNTHASE"/>
    <property type="match status" value="1"/>
</dbReference>
<dbReference type="STRING" id="1076596.A0U91_10615"/>
<dbReference type="PANTHER" id="PTHR21343">
    <property type="entry name" value="DETHIOBIOTIN SYNTHETASE"/>
    <property type="match status" value="1"/>
</dbReference>
<gene>
    <name evidence="7" type="primary">cobQ</name>
    <name evidence="10" type="ORF">A0U91_10615</name>
</gene>
<keyword evidence="5 7" id="KW-0315">Glutamine amidotransferase</keyword>
<dbReference type="SUPFAM" id="SSF52317">
    <property type="entry name" value="Class I glutamine amidotransferase-like"/>
    <property type="match status" value="1"/>
</dbReference>
<name>A0A1U9LFU0_9PROT</name>
<dbReference type="EMBL" id="CP014687">
    <property type="protein sequence ID" value="AQT05247.1"/>
    <property type="molecule type" value="Genomic_DNA"/>
</dbReference>
<evidence type="ECO:0000256" key="5">
    <source>
        <dbReference type="ARBA" id="ARBA00022962"/>
    </source>
</evidence>
<comment type="function">
    <text evidence="6 7">Catalyzes amidations at positions B, D, E, and G on adenosylcobyrinic A,C-diamide. NH(2) groups are provided by glutamine, and one molecule of ATP is hydrogenolyzed for each amidation.</text>
</comment>
<evidence type="ECO:0000256" key="7">
    <source>
        <dbReference type="HAMAP-Rule" id="MF_00028"/>
    </source>
</evidence>
<dbReference type="InterPro" id="IPR004459">
    <property type="entry name" value="CobQ_synth"/>
</dbReference>
<accession>A0A1U9LFU0</accession>
<feature type="domain" description="CobB/CobQ-like glutamine amidotransferase" evidence="9">
    <location>
        <begin position="284"/>
        <end position="467"/>
    </location>
</feature>
<organism evidence="10 11">
    <name type="scientific">Acetobacter persici</name>
    <dbReference type="NCBI Taxonomy" id="1076596"/>
    <lineage>
        <taxon>Bacteria</taxon>
        <taxon>Pseudomonadati</taxon>
        <taxon>Pseudomonadota</taxon>
        <taxon>Alphaproteobacteria</taxon>
        <taxon>Acetobacterales</taxon>
        <taxon>Acetobacteraceae</taxon>
        <taxon>Acetobacter</taxon>
    </lineage>
</organism>
<dbReference type="GO" id="GO:0009236">
    <property type="term" value="P:cobalamin biosynthetic process"/>
    <property type="evidence" value="ECO:0007669"/>
    <property type="project" value="UniProtKB-UniRule"/>
</dbReference>
<proteinExistence type="inferred from homology"/>
<evidence type="ECO:0000313" key="11">
    <source>
        <dbReference type="Proteomes" id="UP000189055"/>
    </source>
</evidence>
<dbReference type="UniPathway" id="UPA00148"/>
<feature type="active site" description="Nucleophile" evidence="7">
    <location>
        <position position="363"/>
    </location>
</feature>
<dbReference type="GO" id="GO:0015420">
    <property type="term" value="F:ABC-type vitamin B12 transporter activity"/>
    <property type="evidence" value="ECO:0007669"/>
    <property type="project" value="UniProtKB-UniRule"/>
</dbReference>
<dbReference type="HAMAP" id="MF_00028">
    <property type="entry name" value="CobQ"/>
    <property type="match status" value="1"/>
</dbReference>
<dbReference type="InterPro" id="IPR027417">
    <property type="entry name" value="P-loop_NTPase"/>
</dbReference>
<dbReference type="RefSeq" id="WP_077931035.1">
    <property type="nucleotide sequence ID" value="NZ_CP014687.1"/>
</dbReference>
<evidence type="ECO:0000259" key="8">
    <source>
        <dbReference type="Pfam" id="PF01656"/>
    </source>
</evidence>
<evidence type="ECO:0000313" key="10">
    <source>
        <dbReference type="EMBL" id="AQT05247.1"/>
    </source>
</evidence>
<dbReference type="InterPro" id="IPR029062">
    <property type="entry name" value="Class_I_gatase-like"/>
</dbReference>
<evidence type="ECO:0000259" key="9">
    <source>
        <dbReference type="Pfam" id="PF07685"/>
    </source>
</evidence>
<reference evidence="10 11" key="1">
    <citation type="submission" date="2016-03" db="EMBL/GenBank/DDBJ databases">
        <title>Acetic acid bacteria sequencing.</title>
        <authorList>
            <person name="Brandt J."/>
            <person name="Jakob F."/>
            <person name="Vogel R.F."/>
        </authorList>
    </citation>
    <scope>NUCLEOTIDE SEQUENCE [LARGE SCALE GENOMIC DNA]</scope>
    <source>
        <strain evidence="10 11">TMW2.1084</strain>
    </source>
</reference>
<dbReference type="KEGG" id="aper:A0U91_10615"/>
<dbReference type="Pfam" id="PF01656">
    <property type="entry name" value="CbiA"/>
    <property type="match status" value="1"/>
</dbReference>
<evidence type="ECO:0000256" key="4">
    <source>
        <dbReference type="ARBA" id="ARBA00022573"/>
    </source>
</evidence>
<dbReference type="SUPFAM" id="SSF52540">
    <property type="entry name" value="P-loop containing nucleoside triphosphate hydrolases"/>
    <property type="match status" value="1"/>
</dbReference>
<evidence type="ECO:0000256" key="1">
    <source>
        <dbReference type="ARBA" id="ARBA00004953"/>
    </source>
</evidence>
<dbReference type="InterPro" id="IPR033949">
    <property type="entry name" value="CobQ_GATase1"/>
</dbReference>
<dbReference type="Proteomes" id="UP000189055">
    <property type="component" value="Chromosome"/>
</dbReference>
<dbReference type="Gene3D" id="3.40.50.880">
    <property type="match status" value="1"/>
</dbReference>
<dbReference type="InterPro" id="IPR011698">
    <property type="entry name" value="GATase_3"/>
</dbReference>
<dbReference type="PROSITE" id="PS51274">
    <property type="entry name" value="GATASE_COBBQ"/>
    <property type="match status" value="1"/>
</dbReference>
<dbReference type="AlphaFoldDB" id="A0A1U9LFU0"/>
<feature type="domain" description="CobQ/CobB/MinD/ParA nucleotide binding" evidence="8">
    <location>
        <begin position="1"/>
        <end position="232"/>
    </location>
</feature>
<protein>
    <recommendedName>
        <fullName evidence="3 7">Cobyric acid synthase</fullName>
    </recommendedName>
</protein>